<dbReference type="SUPFAM" id="SSF55785">
    <property type="entry name" value="PYP-like sensor domain (PAS domain)"/>
    <property type="match status" value="3"/>
</dbReference>
<dbReference type="InterPro" id="IPR013655">
    <property type="entry name" value="PAS_fold_3"/>
</dbReference>
<evidence type="ECO:0000256" key="1">
    <source>
        <dbReference type="ARBA" id="ARBA00000085"/>
    </source>
</evidence>
<evidence type="ECO:0000256" key="4">
    <source>
        <dbReference type="ARBA" id="ARBA00022679"/>
    </source>
</evidence>
<dbReference type="InterPro" id="IPR052162">
    <property type="entry name" value="Sensor_kinase/Photoreceptor"/>
</dbReference>
<dbReference type="SMART" id="SM00065">
    <property type="entry name" value="GAF"/>
    <property type="match status" value="1"/>
</dbReference>
<protein>
    <recommendedName>
        <fullName evidence="2">histidine kinase</fullName>
        <ecNumber evidence="2">2.7.13.3</ecNumber>
    </recommendedName>
</protein>
<sequence length="924" mass="106245">MINALDGNAFWNAESIESLIFNSYVGGACVVELTEKHCEIIRANEKFQKELNTKHSVHELLKIDLFSLMSDAEIYRFQNEVYNSKQKGSEMRGEMRVLMQDSHSHEEYLRYSGRVIAQSSTCDVIYLLLENITEQKQIQSKAAEMTEQLQFLNEISKSVLSKSNTEEAMKNLLKRQLTYFDAERALVFELDRKQEAGTISYMVCADGASSSDVTGQQIRFTEMSHWAEVLKCEGHIVVEDVHKLKDNVSFERQQLLNRGVSSLIAVALVRNNLLIGVLCVEQVRRAMNHIEHLAVLGDYVAVLINRRDLLTKIENDNVNMQRLMNDTPGGFVRMKMLPEGGAVPVFVNDGFCRMMGMSHDEVMELYANDAYAGVHPEDRAGLRETLIKAMDADIIFSARVRFYHKEKGYMQFQVYYRTTTDIHGAQYMNGYYADITEENEQEERRRELLDNLPCGAAVYEMKDGILCVRHVNKQFLKLVSRNEDQIHMDDAISAICPDDQEQVLQFIKNSKDKEGLEYDFRILQGNGEYLPMHVIGRTQRQDDNSMLLYVTFTPISEEQLSISRALADQQKAETLAEEANEQLRFLNDISRYLLIDKDPDKAIHKALQKVLEHFDGSRSYIFELDDKRQITTNTYEICAKGVQSEKENLQALPYTSQRYVLSEFRQGKNICIENVADMPVFCKEEQDVLTRQGIRKVFLVPIKSEGRLIGYTGVDDPQKNMKHTDQLVAIGDYMATMLIRRDHVRKMENDNERMQRLMNDTPGGFVRMKILSGERPVPIFVNDGFCQMMGMSHKQVMEIYAGNAYAGVHPDDIEELQHKVEKAIAEDSIFSARIRLFHTKNGYMHFQAFYRTATEPDGVKFINAYYADMTMQVELEERRKELLDNLPCGAIIFEVTADGIINSPHINKRYAELVNRHEDEIADL</sequence>
<gene>
    <name evidence="8" type="ORF">CILFYP12_01110</name>
</gene>
<keyword evidence="3" id="KW-0597">Phosphoprotein</keyword>
<dbReference type="Pfam" id="PF01590">
    <property type="entry name" value="GAF"/>
    <property type="match status" value="2"/>
</dbReference>
<evidence type="ECO:0000256" key="2">
    <source>
        <dbReference type="ARBA" id="ARBA00012438"/>
    </source>
</evidence>
<keyword evidence="5" id="KW-0418">Kinase</keyword>
<feature type="domain" description="PAS" evidence="7">
    <location>
        <begin position="750"/>
        <end position="827"/>
    </location>
</feature>
<dbReference type="PROSITE" id="PS50112">
    <property type="entry name" value="PAS"/>
    <property type="match status" value="2"/>
</dbReference>
<dbReference type="Pfam" id="PF08447">
    <property type="entry name" value="PAS_3"/>
    <property type="match status" value="3"/>
</dbReference>
<dbReference type="RefSeq" id="WP_008728502.1">
    <property type="nucleotide sequence ID" value="NZ_CABHIW010000001.1"/>
</dbReference>
<comment type="catalytic activity">
    <reaction evidence="1">
        <text>ATP + protein L-histidine = ADP + protein N-phospho-L-histidine.</text>
        <dbReference type="EC" id="2.7.13.3"/>
    </reaction>
</comment>
<dbReference type="Gene3D" id="3.30.450.40">
    <property type="match status" value="2"/>
</dbReference>
<name>A0A6N2T340_CLOIN</name>
<feature type="domain" description="PAS" evidence="7">
    <location>
        <begin position="345"/>
        <end position="393"/>
    </location>
</feature>
<reference evidence="8" key="1">
    <citation type="submission" date="2019-11" db="EMBL/GenBank/DDBJ databases">
        <authorList>
            <person name="Feng L."/>
        </authorList>
    </citation>
    <scope>NUCLEOTIDE SEQUENCE</scope>
    <source>
        <strain evidence="8">CinnocuumLFYP12</strain>
    </source>
</reference>
<dbReference type="InterPro" id="IPR000014">
    <property type="entry name" value="PAS"/>
</dbReference>
<dbReference type="AlphaFoldDB" id="A0A6N2T340"/>
<dbReference type="EMBL" id="CACRTE010000018">
    <property type="protein sequence ID" value="VYS99809.1"/>
    <property type="molecule type" value="Genomic_DNA"/>
</dbReference>
<dbReference type="InterPro" id="IPR029016">
    <property type="entry name" value="GAF-like_dom_sf"/>
</dbReference>
<keyword evidence="6" id="KW-0175">Coiled coil</keyword>
<accession>A0A6N2T340</accession>
<organism evidence="8">
    <name type="scientific">Clostridium innocuum</name>
    <dbReference type="NCBI Taxonomy" id="1522"/>
    <lineage>
        <taxon>Bacteria</taxon>
        <taxon>Bacillati</taxon>
        <taxon>Bacillota</taxon>
        <taxon>Clostridia</taxon>
        <taxon>Eubacteriales</taxon>
        <taxon>Clostridiaceae</taxon>
        <taxon>Clostridium</taxon>
    </lineage>
</organism>
<dbReference type="CDD" id="cd00130">
    <property type="entry name" value="PAS"/>
    <property type="match status" value="2"/>
</dbReference>
<keyword evidence="4" id="KW-0808">Transferase</keyword>
<evidence type="ECO:0000256" key="6">
    <source>
        <dbReference type="SAM" id="Coils"/>
    </source>
</evidence>
<evidence type="ECO:0000259" key="7">
    <source>
        <dbReference type="PROSITE" id="PS50112"/>
    </source>
</evidence>
<feature type="coiled-coil region" evidence="6">
    <location>
        <begin position="562"/>
        <end position="589"/>
    </location>
</feature>
<proteinExistence type="predicted"/>
<dbReference type="SMART" id="SM00091">
    <property type="entry name" value="PAS"/>
    <property type="match status" value="4"/>
</dbReference>
<dbReference type="GO" id="GO:0004673">
    <property type="term" value="F:protein histidine kinase activity"/>
    <property type="evidence" value="ECO:0007669"/>
    <property type="project" value="UniProtKB-EC"/>
</dbReference>
<dbReference type="InterPro" id="IPR003018">
    <property type="entry name" value="GAF"/>
</dbReference>
<evidence type="ECO:0000256" key="5">
    <source>
        <dbReference type="ARBA" id="ARBA00022777"/>
    </source>
</evidence>
<evidence type="ECO:0000313" key="8">
    <source>
        <dbReference type="EMBL" id="VYS99809.1"/>
    </source>
</evidence>
<dbReference type="InterPro" id="IPR035965">
    <property type="entry name" value="PAS-like_dom_sf"/>
</dbReference>
<dbReference type="SUPFAM" id="SSF55781">
    <property type="entry name" value="GAF domain-like"/>
    <property type="match status" value="2"/>
</dbReference>
<dbReference type="EC" id="2.7.13.3" evidence="2"/>
<evidence type="ECO:0000256" key="3">
    <source>
        <dbReference type="ARBA" id="ARBA00022553"/>
    </source>
</evidence>
<dbReference type="PANTHER" id="PTHR43304:SF1">
    <property type="entry name" value="PAC DOMAIN-CONTAINING PROTEIN"/>
    <property type="match status" value="1"/>
</dbReference>
<dbReference type="PANTHER" id="PTHR43304">
    <property type="entry name" value="PHYTOCHROME-LIKE PROTEIN CPH1"/>
    <property type="match status" value="1"/>
</dbReference>
<dbReference type="Gene3D" id="3.30.450.20">
    <property type="entry name" value="PAS domain"/>
    <property type="match status" value="3"/>
</dbReference>